<name>X1DKU2_9ZZZZ</name>
<proteinExistence type="predicted"/>
<dbReference type="AlphaFoldDB" id="X1DKU2"/>
<gene>
    <name evidence="2" type="ORF">S03H2_06962</name>
</gene>
<feature type="transmembrane region" description="Helical" evidence="1">
    <location>
        <begin position="6"/>
        <end position="26"/>
    </location>
</feature>
<sequence length="72" mass="8580">MAFIIATFVTIAIAFAVVGFILIPYFYGCRILWLKQKLIWKIMLPIIYVALFWFAIEFELFTFVFRFIGMIE</sequence>
<keyword evidence="1" id="KW-1133">Transmembrane helix</keyword>
<keyword evidence="1" id="KW-0472">Membrane</keyword>
<evidence type="ECO:0000313" key="2">
    <source>
        <dbReference type="EMBL" id="GAH20832.1"/>
    </source>
</evidence>
<organism evidence="2">
    <name type="scientific">marine sediment metagenome</name>
    <dbReference type="NCBI Taxonomy" id="412755"/>
    <lineage>
        <taxon>unclassified sequences</taxon>
        <taxon>metagenomes</taxon>
        <taxon>ecological metagenomes</taxon>
    </lineage>
</organism>
<comment type="caution">
    <text evidence="2">The sequence shown here is derived from an EMBL/GenBank/DDBJ whole genome shotgun (WGS) entry which is preliminary data.</text>
</comment>
<dbReference type="EMBL" id="BARU01003137">
    <property type="protein sequence ID" value="GAH20832.1"/>
    <property type="molecule type" value="Genomic_DNA"/>
</dbReference>
<reference evidence="2" key="1">
    <citation type="journal article" date="2014" name="Front. Microbiol.">
        <title>High frequency of phylogenetically diverse reductive dehalogenase-homologous genes in deep subseafloor sedimentary metagenomes.</title>
        <authorList>
            <person name="Kawai M."/>
            <person name="Futagami T."/>
            <person name="Toyoda A."/>
            <person name="Takaki Y."/>
            <person name="Nishi S."/>
            <person name="Hori S."/>
            <person name="Arai W."/>
            <person name="Tsubouchi T."/>
            <person name="Morono Y."/>
            <person name="Uchiyama I."/>
            <person name="Ito T."/>
            <person name="Fujiyama A."/>
            <person name="Inagaki F."/>
            <person name="Takami H."/>
        </authorList>
    </citation>
    <scope>NUCLEOTIDE SEQUENCE</scope>
    <source>
        <strain evidence="2">Expedition CK06-06</strain>
    </source>
</reference>
<accession>X1DKU2</accession>
<keyword evidence="1" id="KW-0812">Transmembrane</keyword>
<protein>
    <submittedName>
        <fullName evidence="2">Uncharacterized protein</fullName>
    </submittedName>
</protein>
<evidence type="ECO:0000256" key="1">
    <source>
        <dbReference type="SAM" id="Phobius"/>
    </source>
</evidence>